<sequence>MTKMIQCKLCGHKFDETTAQPMDCNCGCGGNNVLCPNCGYEVRLPRTNIPKKPKKEEEMGFMGKLMSKLRMGN</sequence>
<dbReference type="AlphaFoldDB" id="Q2NEE5"/>
<protein>
    <submittedName>
        <fullName evidence="1">Uncharacterized protein</fullName>
    </submittedName>
</protein>
<name>Q2NEE5_METST</name>
<gene>
    <name evidence="1" type="ordered locus">Msp_1437</name>
</gene>
<reference evidence="1 2" key="1">
    <citation type="journal article" date="2006" name="J. Bacteriol.">
        <title>The genome sequence of Methanosphaera stadtmanae reveals why this human intestinal archaeon is restricted to methanol and H2 for methane formation and ATP synthesis.</title>
        <authorList>
            <person name="Fricke W.F."/>
            <person name="Seedorf H."/>
            <person name="Henne A."/>
            <person name="Kruer M."/>
            <person name="Liesegang H."/>
            <person name="Hedderich R."/>
            <person name="Gottschalk G."/>
            <person name="Thauer R.K."/>
        </authorList>
    </citation>
    <scope>NUCLEOTIDE SEQUENCE [LARGE SCALE GENOMIC DNA]</scope>
    <source>
        <strain evidence="2">ATCC 43021 / DSM 3091 / JCM 11832 / MCB-3</strain>
    </source>
</reference>
<evidence type="ECO:0000313" key="2">
    <source>
        <dbReference type="Proteomes" id="UP000001931"/>
    </source>
</evidence>
<proteinExistence type="predicted"/>
<accession>Q2NEE5</accession>
<dbReference type="KEGG" id="mst:Msp_1437"/>
<dbReference type="Proteomes" id="UP000001931">
    <property type="component" value="Chromosome"/>
</dbReference>
<dbReference type="eggNOG" id="arCOG10807">
    <property type="taxonomic scope" value="Archaea"/>
</dbReference>
<evidence type="ECO:0000313" key="1">
    <source>
        <dbReference type="EMBL" id="ABC57808.1"/>
    </source>
</evidence>
<dbReference type="HOGENOM" id="CLU_2784172_0_0_2"/>
<organism evidence="1 2">
    <name type="scientific">Methanosphaera stadtmanae (strain ATCC 43021 / DSM 3091 / JCM 11832 / MCB-3)</name>
    <dbReference type="NCBI Taxonomy" id="339860"/>
    <lineage>
        <taxon>Archaea</taxon>
        <taxon>Methanobacteriati</taxon>
        <taxon>Methanobacteriota</taxon>
        <taxon>Methanomada group</taxon>
        <taxon>Methanobacteria</taxon>
        <taxon>Methanobacteriales</taxon>
        <taxon>Methanobacteriaceae</taxon>
        <taxon>Methanosphaera</taxon>
    </lineage>
</organism>
<dbReference type="EMBL" id="CP000102">
    <property type="protein sequence ID" value="ABC57808.1"/>
    <property type="molecule type" value="Genomic_DNA"/>
</dbReference>
<keyword evidence="2" id="KW-1185">Reference proteome</keyword>